<feature type="domain" description="Dienelactone hydrolase" evidence="3">
    <location>
        <begin position="123"/>
        <end position="235"/>
    </location>
</feature>
<name>A0ABT9DUX9_9PROT</name>
<dbReference type="Gene3D" id="3.40.50.1820">
    <property type="entry name" value="alpha/beta hydrolase"/>
    <property type="match status" value="1"/>
</dbReference>
<sequence length="278" mass="28343">MQRLLLPILVLLAPCAAAQGVPAPSPVAAEPVTIPGPEGVPLRALLVRRAGTAPGIPVIALHGCNGMGGPERPQRLSPREADWAARLSAAGHPVLFPDSFASRGLGEACGVRGFPAGPRVRRADAHAAAAWAQEQPWAAKGGALLLGWSHGGSTVLAAVAEPLPPGLLRAAIAFYPGCGESRREAGWTPGAPLLMQLGASDDWTPPASCLALAAAHPGRIEADLYPGANHGFDAPALVLRTRSLPDGRVVTFGTEPLARDAARSRVAAFLAAHGGAAP</sequence>
<evidence type="ECO:0000313" key="4">
    <source>
        <dbReference type="EMBL" id="MDO9707706.1"/>
    </source>
</evidence>
<feature type="chain" id="PRO_5045293642" evidence="2">
    <location>
        <begin position="19"/>
        <end position="278"/>
    </location>
</feature>
<gene>
    <name evidence="4" type="ORF">Q7A36_05055</name>
</gene>
<protein>
    <submittedName>
        <fullName evidence="4">Dienelactone hydrolase family protein</fullName>
    </submittedName>
</protein>
<keyword evidence="2" id="KW-0732">Signal</keyword>
<evidence type="ECO:0000256" key="1">
    <source>
        <dbReference type="ARBA" id="ARBA00022801"/>
    </source>
</evidence>
<evidence type="ECO:0000259" key="3">
    <source>
        <dbReference type="Pfam" id="PF01738"/>
    </source>
</evidence>
<accession>A0ABT9DUX9</accession>
<dbReference type="PANTHER" id="PTHR22946">
    <property type="entry name" value="DIENELACTONE HYDROLASE DOMAIN-CONTAINING PROTEIN-RELATED"/>
    <property type="match status" value="1"/>
</dbReference>
<dbReference type="Proteomes" id="UP001243009">
    <property type="component" value="Unassembled WGS sequence"/>
</dbReference>
<feature type="signal peptide" evidence="2">
    <location>
        <begin position="1"/>
        <end position="18"/>
    </location>
</feature>
<keyword evidence="1 4" id="KW-0378">Hydrolase</keyword>
<dbReference type="SUPFAM" id="SSF53474">
    <property type="entry name" value="alpha/beta-Hydrolases"/>
    <property type="match status" value="1"/>
</dbReference>
<dbReference type="Pfam" id="PF01738">
    <property type="entry name" value="DLH"/>
    <property type="match status" value="1"/>
</dbReference>
<comment type="caution">
    <text evidence="4">The sequence shown here is derived from an EMBL/GenBank/DDBJ whole genome shotgun (WGS) entry which is preliminary data.</text>
</comment>
<dbReference type="GO" id="GO:0016787">
    <property type="term" value="F:hydrolase activity"/>
    <property type="evidence" value="ECO:0007669"/>
    <property type="project" value="UniProtKB-KW"/>
</dbReference>
<dbReference type="PANTHER" id="PTHR22946:SF9">
    <property type="entry name" value="POLYKETIDE TRANSFERASE AF380"/>
    <property type="match status" value="1"/>
</dbReference>
<reference evidence="4 5" key="1">
    <citation type="submission" date="2023-08" db="EMBL/GenBank/DDBJ databases">
        <title>The draft genome sequence of Paracraurococcus sp. LOR1-02.</title>
        <authorList>
            <person name="Kingkaew E."/>
            <person name="Tanasupawat S."/>
        </authorList>
    </citation>
    <scope>NUCLEOTIDE SEQUENCE [LARGE SCALE GENOMIC DNA]</scope>
    <source>
        <strain evidence="4 5">LOR1-02</strain>
    </source>
</reference>
<dbReference type="InterPro" id="IPR029058">
    <property type="entry name" value="AB_hydrolase_fold"/>
</dbReference>
<evidence type="ECO:0000313" key="5">
    <source>
        <dbReference type="Proteomes" id="UP001243009"/>
    </source>
</evidence>
<dbReference type="InterPro" id="IPR002925">
    <property type="entry name" value="Dienelactn_hydro"/>
</dbReference>
<evidence type="ECO:0000256" key="2">
    <source>
        <dbReference type="SAM" id="SignalP"/>
    </source>
</evidence>
<keyword evidence="5" id="KW-1185">Reference proteome</keyword>
<dbReference type="EMBL" id="JAUTWS010000004">
    <property type="protein sequence ID" value="MDO9707706.1"/>
    <property type="molecule type" value="Genomic_DNA"/>
</dbReference>
<proteinExistence type="predicted"/>
<dbReference type="RefSeq" id="WP_305102579.1">
    <property type="nucleotide sequence ID" value="NZ_JAUTWS010000004.1"/>
</dbReference>
<dbReference type="InterPro" id="IPR050261">
    <property type="entry name" value="FrsA_esterase"/>
</dbReference>
<organism evidence="4 5">
    <name type="scientific">Paracraurococcus lichenis</name>
    <dbReference type="NCBI Taxonomy" id="3064888"/>
    <lineage>
        <taxon>Bacteria</taxon>
        <taxon>Pseudomonadati</taxon>
        <taxon>Pseudomonadota</taxon>
        <taxon>Alphaproteobacteria</taxon>
        <taxon>Acetobacterales</taxon>
        <taxon>Roseomonadaceae</taxon>
        <taxon>Paracraurococcus</taxon>
    </lineage>
</organism>